<dbReference type="SMART" id="SM00954">
    <property type="entry name" value="RelA_SpoT"/>
    <property type="match status" value="1"/>
</dbReference>
<gene>
    <name evidence="2" type="ORF">RM717_12330</name>
</gene>
<dbReference type="PANTHER" id="PTHR47837">
    <property type="entry name" value="GTP PYROPHOSPHOKINASE YJBM"/>
    <property type="match status" value="1"/>
</dbReference>
<comment type="caution">
    <text evidence="2">The sequence shown here is derived from an EMBL/GenBank/DDBJ whole genome shotgun (WGS) entry which is preliminary data.</text>
</comment>
<dbReference type="CDD" id="cd05399">
    <property type="entry name" value="NT_Rel-Spo_like"/>
    <property type="match status" value="1"/>
</dbReference>
<proteinExistence type="predicted"/>
<evidence type="ECO:0000313" key="3">
    <source>
        <dbReference type="Proteomes" id="UP001180556"/>
    </source>
</evidence>
<dbReference type="InterPro" id="IPR043519">
    <property type="entry name" value="NT_sf"/>
</dbReference>
<dbReference type="SUPFAM" id="SSF81301">
    <property type="entry name" value="Nucleotidyltransferase"/>
    <property type="match status" value="1"/>
</dbReference>
<name>A0ABU2W0D4_9ACTN</name>
<feature type="domain" description="RelA/SpoT" evidence="1">
    <location>
        <begin position="75"/>
        <end position="187"/>
    </location>
</feature>
<dbReference type="RefSeq" id="WP_311599075.1">
    <property type="nucleotide sequence ID" value="NZ_JAVRFG010000013.1"/>
</dbReference>
<reference evidence="3" key="1">
    <citation type="submission" date="2023-07" db="EMBL/GenBank/DDBJ databases">
        <title>30 novel species of actinomycetes from the DSMZ collection.</title>
        <authorList>
            <person name="Nouioui I."/>
        </authorList>
    </citation>
    <scope>NUCLEOTIDE SEQUENCE [LARGE SCALE GENOMIC DNA]</scope>
    <source>
        <strain evidence="3">DSM 40932</strain>
    </source>
</reference>
<dbReference type="Pfam" id="PF04607">
    <property type="entry name" value="RelA_SpoT"/>
    <property type="match status" value="1"/>
</dbReference>
<evidence type="ECO:0000313" key="2">
    <source>
        <dbReference type="EMBL" id="MDT0491297.1"/>
    </source>
</evidence>
<accession>A0ABU2W0D4</accession>
<organism evidence="2 3">
    <name type="scientific">Streptomyces stephensoniae</name>
    <dbReference type="NCBI Taxonomy" id="3375367"/>
    <lineage>
        <taxon>Bacteria</taxon>
        <taxon>Bacillati</taxon>
        <taxon>Actinomycetota</taxon>
        <taxon>Actinomycetes</taxon>
        <taxon>Kitasatosporales</taxon>
        <taxon>Streptomycetaceae</taxon>
        <taxon>Streptomyces</taxon>
    </lineage>
</organism>
<dbReference type="EMBL" id="JAVRFG010000013">
    <property type="protein sequence ID" value="MDT0491297.1"/>
    <property type="molecule type" value="Genomic_DNA"/>
</dbReference>
<dbReference type="InterPro" id="IPR052366">
    <property type="entry name" value="GTP_Pyrophosphokinase"/>
</dbReference>
<sequence>MLLADGWGVAPFCYNSVVSLPFSKSQIQRLGERLIASNEPAEPDLDALNELLLAYDDMLGRALDVVRELGFEPTSRVKNTGTILEKLERQGGSWLKSIQDLAGMRVVLDGDRGTQDAAVAAIVRAFTDPGREPRVTDRRVQPSHGYRAVHVIAQLEGMPVEIQVRTRYQHEWADMFEKLADVIGRGIRYGEPPSRLAGELDPPSDLPPERVQALRHIRELAHKWHVALVGSAVALSDLIDGLERAEAGGASQNDPKLQEMWAEVQDGLVAFRERIKEIAPLEPDVL</sequence>
<keyword evidence="3" id="KW-1185">Reference proteome</keyword>
<dbReference type="InterPro" id="IPR007685">
    <property type="entry name" value="RelA_SpoT"/>
</dbReference>
<dbReference type="Proteomes" id="UP001180556">
    <property type="component" value="Unassembled WGS sequence"/>
</dbReference>
<dbReference type="PANTHER" id="PTHR47837:SF1">
    <property type="entry name" value="GTP PYROPHOSPHOKINASE YJBM"/>
    <property type="match status" value="1"/>
</dbReference>
<protein>
    <recommendedName>
        <fullName evidence="1">RelA/SpoT domain-containing protein</fullName>
    </recommendedName>
</protein>
<evidence type="ECO:0000259" key="1">
    <source>
        <dbReference type="SMART" id="SM00954"/>
    </source>
</evidence>
<dbReference type="Gene3D" id="3.30.460.10">
    <property type="entry name" value="Beta Polymerase, domain 2"/>
    <property type="match status" value="1"/>
</dbReference>